<dbReference type="EMBL" id="JAUEPU010000013">
    <property type="protein sequence ID" value="KAK0497102.1"/>
    <property type="molecule type" value="Genomic_DNA"/>
</dbReference>
<dbReference type="PROSITE" id="PS50082">
    <property type="entry name" value="WD_REPEATS_2"/>
    <property type="match status" value="1"/>
</dbReference>
<evidence type="ECO:0000259" key="2">
    <source>
        <dbReference type="Pfam" id="PF12894"/>
    </source>
</evidence>
<evidence type="ECO:0000256" key="1">
    <source>
        <dbReference type="PROSITE-ProRule" id="PRU00221"/>
    </source>
</evidence>
<proteinExistence type="predicted"/>
<reference evidence="3" key="1">
    <citation type="submission" date="2023-06" db="EMBL/GenBank/DDBJ databases">
        <authorList>
            <consortium name="Lawrence Berkeley National Laboratory"/>
            <person name="Ahrendt S."/>
            <person name="Sahu N."/>
            <person name="Indic B."/>
            <person name="Wong-Bajracharya J."/>
            <person name="Merenyi Z."/>
            <person name="Ke H.-M."/>
            <person name="Monk M."/>
            <person name="Kocsube S."/>
            <person name="Drula E."/>
            <person name="Lipzen A."/>
            <person name="Balint B."/>
            <person name="Henrissat B."/>
            <person name="Andreopoulos B."/>
            <person name="Martin F.M."/>
            <person name="Harder C.B."/>
            <person name="Rigling D."/>
            <person name="Ford K.L."/>
            <person name="Foster G.D."/>
            <person name="Pangilinan J."/>
            <person name="Papanicolaou A."/>
            <person name="Barry K."/>
            <person name="LaButti K."/>
            <person name="Viragh M."/>
            <person name="Koriabine M."/>
            <person name="Yan M."/>
            <person name="Riley R."/>
            <person name="Champramary S."/>
            <person name="Plett K.L."/>
            <person name="Tsai I.J."/>
            <person name="Slot J."/>
            <person name="Sipos G."/>
            <person name="Plett J."/>
            <person name="Nagy L.G."/>
            <person name="Grigoriev I.V."/>
        </authorList>
    </citation>
    <scope>NUCLEOTIDE SEQUENCE</scope>
    <source>
        <strain evidence="3">HWK02</strain>
    </source>
</reference>
<evidence type="ECO:0000313" key="3">
    <source>
        <dbReference type="EMBL" id="KAK0497102.1"/>
    </source>
</evidence>
<protein>
    <recommendedName>
        <fullName evidence="2">Anaphase-promoting complex subunit 4-like WD40 domain-containing protein</fullName>
    </recommendedName>
</protein>
<dbReference type="SUPFAM" id="SSF50978">
    <property type="entry name" value="WD40 repeat-like"/>
    <property type="match status" value="1"/>
</dbReference>
<dbReference type="Pfam" id="PF12894">
    <property type="entry name" value="ANAPC4_WD40"/>
    <property type="match status" value="1"/>
</dbReference>
<accession>A0AA39Q6D0</accession>
<keyword evidence="1" id="KW-0853">WD repeat</keyword>
<dbReference type="InterPro" id="IPR015943">
    <property type="entry name" value="WD40/YVTN_repeat-like_dom_sf"/>
</dbReference>
<dbReference type="Gene3D" id="2.130.10.10">
    <property type="entry name" value="YVTN repeat-like/Quinoprotein amine dehydrogenase"/>
    <property type="match status" value="1"/>
</dbReference>
<comment type="caution">
    <text evidence="3">The sequence shown here is derived from an EMBL/GenBank/DDBJ whole genome shotgun (WGS) entry which is preliminary data.</text>
</comment>
<name>A0AA39Q6D0_9AGAR</name>
<dbReference type="Proteomes" id="UP001175228">
    <property type="component" value="Unassembled WGS sequence"/>
</dbReference>
<feature type="domain" description="Anaphase-promoting complex subunit 4-like WD40" evidence="2">
    <location>
        <begin position="2"/>
        <end position="71"/>
    </location>
</feature>
<dbReference type="InterPro" id="IPR024977">
    <property type="entry name" value="Apc4-like_WD40_dom"/>
</dbReference>
<dbReference type="InterPro" id="IPR001680">
    <property type="entry name" value="WD40_rpt"/>
</dbReference>
<sequence length="212" mass="24042">MSRLRYTRLTTIEGKHKNSVNVLALSKDGKFFTSGCEDGVLSIFNTKSGAEISLYEYDHESPAIDCIIWHYDTESRKILLYAGTRKGRLYRYNEPQKKISSSYVSGLTGLSNRVRDRVAQLEGPIRCMEFDSGTEHLIVGHGYEVLFSGVRRCFMVHTPGKENIGRSMGYQRGNSRKKLWVMGYSINFPANEVGGSKNLWGMREYGLRGYGL</sequence>
<gene>
    <name evidence="3" type="ORF">EDD18DRAFT_1104559</name>
</gene>
<keyword evidence="4" id="KW-1185">Reference proteome</keyword>
<evidence type="ECO:0000313" key="4">
    <source>
        <dbReference type="Proteomes" id="UP001175228"/>
    </source>
</evidence>
<dbReference type="AlphaFoldDB" id="A0AA39Q6D0"/>
<dbReference type="SMART" id="SM00320">
    <property type="entry name" value="WD40"/>
    <property type="match status" value="1"/>
</dbReference>
<dbReference type="InterPro" id="IPR036322">
    <property type="entry name" value="WD40_repeat_dom_sf"/>
</dbReference>
<feature type="repeat" description="WD" evidence="1">
    <location>
        <begin position="13"/>
        <end position="54"/>
    </location>
</feature>
<organism evidence="3 4">
    <name type="scientific">Armillaria luteobubalina</name>
    <dbReference type="NCBI Taxonomy" id="153913"/>
    <lineage>
        <taxon>Eukaryota</taxon>
        <taxon>Fungi</taxon>
        <taxon>Dikarya</taxon>
        <taxon>Basidiomycota</taxon>
        <taxon>Agaricomycotina</taxon>
        <taxon>Agaricomycetes</taxon>
        <taxon>Agaricomycetidae</taxon>
        <taxon>Agaricales</taxon>
        <taxon>Marasmiineae</taxon>
        <taxon>Physalacriaceae</taxon>
        <taxon>Armillaria</taxon>
    </lineage>
</organism>